<proteinExistence type="predicted"/>
<dbReference type="Pfam" id="PF07690">
    <property type="entry name" value="MFS_1"/>
    <property type="match status" value="1"/>
</dbReference>
<keyword evidence="2 5" id="KW-0812">Transmembrane</keyword>
<feature type="transmembrane region" description="Helical" evidence="5">
    <location>
        <begin position="20"/>
        <end position="41"/>
    </location>
</feature>
<feature type="transmembrane region" description="Helical" evidence="5">
    <location>
        <begin position="337"/>
        <end position="359"/>
    </location>
</feature>
<evidence type="ECO:0000256" key="5">
    <source>
        <dbReference type="SAM" id="Phobius"/>
    </source>
</evidence>
<comment type="caution">
    <text evidence="7">The sequence shown here is derived from an EMBL/GenBank/DDBJ whole genome shotgun (WGS) entry which is preliminary data.</text>
</comment>
<feature type="transmembrane region" description="Helical" evidence="5">
    <location>
        <begin position="168"/>
        <end position="187"/>
    </location>
</feature>
<dbReference type="PROSITE" id="PS50850">
    <property type="entry name" value="MFS"/>
    <property type="match status" value="1"/>
</dbReference>
<accession>A0A176QEK3</accession>
<dbReference type="STRING" id="262209.AWH69_08990"/>
<evidence type="ECO:0000313" key="7">
    <source>
        <dbReference type="EMBL" id="OAB88114.1"/>
    </source>
</evidence>
<sequence>MTIAPYRDVLRIPQVRHALIFGIILRTPMAASLIALTLHVVTHLGQSYGKAGIASMALTLALAVSNPWRGRLVDRQGLRRTFVPSLVVLPLVWSVAPFLSYWPLVAAVVVAGLFQVPIWGVLRQMILHAVPEQQRRSALSLDSVATEISFMIGPAIGVVAASALDTRYVLLVLMWLGVLGAAAMWWMDPTIVSDAPAQDSTQSSSTLAPARSWFSGAAVAVLAMTAATTVILSGTDVSVVALLRAVGEETGVAVAMAVWAFGSLVGGLLYGMWHRSVPAHVLLVALALATLPVALTSSTLVSSLALLLAGFFCAPTLTATTEELSRIVPERSRGEALGWHGSAITGGSALGAPVAGFAIDHAGAPAGFVAVSVAGLLVAGAALVVLQARRRSRSVASARASRPPARVG</sequence>
<comment type="subcellular location">
    <subcellularLocation>
        <location evidence="1">Cell membrane</location>
        <topology evidence="1">Multi-pass membrane protein</topology>
    </subcellularLocation>
</comment>
<dbReference type="InterPro" id="IPR036259">
    <property type="entry name" value="MFS_trans_sf"/>
</dbReference>
<feature type="transmembrane region" description="Helical" evidence="5">
    <location>
        <begin position="143"/>
        <end position="162"/>
    </location>
</feature>
<name>A0A176QEK3_9MICO</name>
<dbReference type="Gene3D" id="1.20.1250.20">
    <property type="entry name" value="MFS general substrate transporter like domains"/>
    <property type="match status" value="2"/>
</dbReference>
<feature type="transmembrane region" description="Helical" evidence="5">
    <location>
        <begin position="47"/>
        <end position="65"/>
    </location>
</feature>
<evidence type="ECO:0000259" key="6">
    <source>
        <dbReference type="PROSITE" id="PS50850"/>
    </source>
</evidence>
<feature type="transmembrane region" description="Helical" evidence="5">
    <location>
        <begin position="213"/>
        <end position="232"/>
    </location>
</feature>
<keyword evidence="4 5" id="KW-0472">Membrane</keyword>
<dbReference type="InterPro" id="IPR011701">
    <property type="entry name" value="MFS"/>
</dbReference>
<dbReference type="InterPro" id="IPR020846">
    <property type="entry name" value="MFS_dom"/>
</dbReference>
<dbReference type="PANTHER" id="PTHR23542">
    <property type="match status" value="1"/>
</dbReference>
<dbReference type="PANTHER" id="PTHR23542:SF1">
    <property type="entry name" value="MAJOR FACILITATOR SUPERFAMILY (MFS) PROFILE DOMAIN-CONTAINING PROTEIN"/>
    <property type="match status" value="1"/>
</dbReference>
<evidence type="ECO:0000256" key="4">
    <source>
        <dbReference type="ARBA" id="ARBA00023136"/>
    </source>
</evidence>
<dbReference type="AlphaFoldDB" id="A0A176QEK3"/>
<feature type="transmembrane region" description="Helical" evidence="5">
    <location>
        <begin position="101"/>
        <end position="122"/>
    </location>
</feature>
<dbReference type="RefSeq" id="WP_068274140.1">
    <property type="nucleotide sequence ID" value="NZ_LQZG01000002.1"/>
</dbReference>
<dbReference type="Proteomes" id="UP000076976">
    <property type="component" value="Unassembled WGS sequence"/>
</dbReference>
<feature type="transmembrane region" description="Helical" evidence="5">
    <location>
        <begin position="365"/>
        <end position="386"/>
    </location>
</feature>
<keyword evidence="3 5" id="KW-1133">Transmembrane helix</keyword>
<evidence type="ECO:0000256" key="2">
    <source>
        <dbReference type="ARBA" id="ARBA00022692"/>
    </source>
</evidence>
<reference evidence="7 8" key="1">
    <citation type="submission" date="2016-01" db="EMBL/GenBank/DDBJ databases">
        <title>Janibacter melonis strain CD11_4 genome sequencing and assembly.</title>
        <authorList>
            <person name="Nair G.R."/>
            <person name="Kaur G."/>
            <person name="Chander A.M."/>
            <person name="Mayilraj S."/>
        </authorList>
    </citation>
    <scope>NUCLEOTIDE SEQUENCE [LARGE SCALE GENOMIC DNA]</scope>
    <source>
        <strain evidence="7 8">CD11-4</strain>
    </source>
</reference>
<dbReference type="SUPFAM" id="SSF103473">
    <property type="entry name" value="MFS general substrate transporter"/>
    <property type="match status" value="1"/>
</dbReference>
<evidence type="ECO:0000256" key="1">
    <source>
        <dbReference type="ARBA" id="ARBA00004651"/>
    </source>
</evidence>
<organism evidence="7 8">
    <name type="scientific">Janibacter melonis</name>
    <dbReference type="NCBI Taxonomy" id="262209"/>
    <lineage>
        <taxon>Bacteria</taxon>
        <taxon>Bacillati</taxon>
        <taxon>Actinomycetota</taxon>
        <taxon>Actinomycetes</taxon>
        <taxon>Micrococcales</taxon>
        <taxon>Intrasporangiaceae</taxon>
        <taxon>Janibacter</taxon>
    </lineage>
</organism>
<evidence type="ECO:0000313" key="8">
    <source>
        <dbReference type="Proteomes" id="UP000076976"/>
    </source>
</evidence>
<dbReference type="EMBL" id="LQZG01000002">
    <property type="protein sequence ID" value="OAB88114.1"/>
    <property type="molecule type" value="Genomic_DNA"/>
</dbReference>
<dbReference type="GO" id="GO:0005886">
    <property type="term" value="C:plasma membrane"/>
    <property type="evidence" value="ECO:0007669"/>
    <property type="project" value="UniProtKB-SubCell"/>
</dbReference>
<feature type="domain" description="Major facilitator superfamily (MFS) profile" evidence="6">
    <location>
        <begin position="204"/>
        <end position="408"/>
    </location>
</feature>
<feature type="transmembrane region" description="Helical" evidence="5">
    <location>
        <begin position="252"/>
        <end position="270"/>
    </location>
</feature>
<dbReference type="GO" id="GO:0022857">
    <property type="term" value="F:transmembrane transporter activity"/>
    <property type="evidence" value="ECO:0007669"/>
    <property type="project" value="InterPro"/>
</dbReference>
<protein>
    <recommendedName>
        <fullName evidence="6">Major facilitator superfamily (MFS) profile domain-containing protein</fullName>
    </recommendedName>
</protein>
<keyword evidence="8" id="KW-1185">Reference proteome</keyword>
<gene>
    <name evidence="7" type="ORF">AWH69_08990</name>
</gene>
<evidence type="ECO:0000256" key="3">
    <source>
        <dbReference type="ARBA" id="ARBA00022989"/>
    </source>
</evidence>